<dbReference type="PANTHER" id="PTHR33109">
    <property type="entry name" value="EPIDERMAL PATTERNING FACTOR-LIKE PROTEIN 4"/>
    <property type="match status" value="1"/>
</dbReference>
<evidence type="ECO:0000256" key="5">
    <source>
        <dbReference type="ARBA" id="ARBA00022729"/>
    </source>
</evidence>
<keyword evidence="4 7" id="KW-0964">Secreted</keyword>
<sequence>MASPCRTRTYLLHGVQVSVTLLFVFFLTVLLLPTKSGSTERDIEEENKKVIGSKPPSCVNKCLKCRPCLATLVTPDHHQRKKNSDNKKGLFKVWSRGEDDDPYYLLSWKCTCKDKLFQP</sequence>
<evidence type="ECO:0000256" key="4">
    <source>
        <dbReference type="ARBA" id="ARBA00022525"/>
    </source>
</evidence>
<dbReference type="GO" id="GO:0010052">
    <property type="term" value="P:guard cell differentiation"/>
    <property type="evidence" value="ECO:0007669"/>
    <property type="project" value="UniProtKB-UniRule"/>
</dbReference>
<protein>
    <recommendedName>
        <fullName evidence="7">Epidermal patterning factor-like protein</fullName>
    </recommendedName>
</protein>
<dbReference type="GO" id="GO:0005576">
    <property type="term" value="C:extracellular region"/>
    <property type="evidence" value="ECO:0007669"/>
    <property type="project" value="UniProtKB-SubCell"/>
</dbReference>
<dbReference type="AlphaFoldDB" id="A0AAE1K9C5"/>
<evidence type="ECO:0000256" key="7">
    <source>
        <dbReference type="RuleBase" id="RU367102"/>
    </source>
</evidence>
<evidence type="ECO:0000256" key="2">
    <source>
        <dbReference type="ARBA" id="ARBA00008127"/>
    </source>
</evidence>
<comment type="subcellular location">
    <subcellularLocation>
        <location evidence="1 7">Secreted</location>
    </subcellularLocation>
</comment>
<evidence type="ECO:0000256" key="3">
    <source>
        <dbReference type="ARBA" id="ARBA00022473"/>
    </source>
</evidence>
<dbReference type="InterPro" id="IPR039455">
    <property type="entry name" value="EPFL"/>
</dbReference>
<keyword evidence="3 7" id="KW-0217">Developmental protein</keyword>
<keyword evidence="8" id="KW-1133">Transmembrane helix</keyword>
<name>A0AAE1K9C5_9FABA</name>
<keyword evidence="8" id="KW-0472">Membrane</keyword>
<dbReference type="PANTHER" id="PTHR33109:SF82">
    <property type="entry name" value="EPIDERMAL PATTERNING FACTOR-LIKE PROTEIN"/>
    <property type="match status" value="1"/>
</dbReference>
<feature type="transmembrane region" description="Helical" evidence="8">
    <location>
        <begin position="12"/>
        <end position="32"/>
    </location>
</feature>
<gene>
    <name evidence="9" type="ORF">QN277_024314</name>
</gene>
<comment type="function">
    <text evidence="7">Controls stomatal patterning.</text>
</comment>
<evidence type="ECO:0000256" key="1">
    <source>
        <dbReference type="ARBA" id="ARBA00004613"/>
    </source>
</evidence>
<proteinExistence type="inferred from homology"/>
<accession>A0AAE1K9C5</accession>
<evidence type="ECO:0000313" key="10">
    <source>
        <dbReference type="Proteomes" id="UP001293593"/>
    </source>
</evidence>
<keyword evidence="10" id="KW-1185">Reference proteome</keyword>
<evidence type="ECO:0000313" key="9">
    <source>
        <dbReference type="EMBL" id="KAK4267545.1"/>
    </source>
</evidence>
<comment type="caution">
    <text evidence="9">The sequence shown here is derived from an EMBL/GenBank/DDBJ whole genome shotgun (WGS) entry which is preliminary data.</text>
</comment>
<evidence type="ECO:0000256" key="8">
    <source>
        <dbReference type="SAM" id="Phobius"/>
    </source>
</evidence>
<dbReference type="Pfam" id="PF17181">
    <property type="entry name" value="EPF"/>
    <property type="match status" value="1"/>
</dbReference>
<comment type="similarity">
    <text evidence="2 7">Belongs to the plant cysteine rich small secretory peptide family. Epidermal patterning factor subfamily.</text>
</comment>
<dbReference type="EMBL" id="JAWXYG010000007">
    <property type="protein sequence ID" value="KAK4267545.1"/>
    <property type="molecule type" value="Genomic_DNA"/>
</dbReference>
<keyword evidence="6" id="KW-1015">Disulfide bond</keyword>
<keyword evidence="8" id="KW-0812">Transmembrane</keyword>
<organism evidence="9 10">
    <name type="scientific">Acacia crassicarpa</name>
    <name type="common">northern wattle</name>
    <dbReference type="NCBI Taxonomy" id="499986"/>
    <lineage>
        <taxon>Eukaryota</taxon>
        <taxon>Viridiplantae</taxon>
        <taxon>Streptophyta</taxon>
        <taxon>Embryophyta</taxon>
        <taxon>Tracheophyta</taxon>
        <taxon>Spermatophyta</taxon>
        <taxon>Magnoliopsida</taxon>
        <taxon>eudicotyledons</taxon>
        <taxon>Gunneridae</taxon>
        <taxon>Pentapetalae</taxon>
        <taxon>rosids</taxon>
        <taxon>fabids</taxon>
        <taxon>Fabales</taxon>
        <taxon>Fabaceae</taxon>
        <taxon>Caesalpinioideae</taxon>
        <taxon>mimosoid clade</taxon>
        <taxon>Acacieae</taxon>
        <taxon>Acacia</taxon>
    </lineage>
</organism>
<reference evidence="9" key="1">
    <citation type="submission" date="2023-10" db="EMBL/GenBank/DDBJ databases">
        <title>Chromosome-level genome of the transformable northern wattle, Acacia crassicarpa.</title>
        <authorList>
            <person name="Massaro I."/>
            <person name="Sinha N.R."/>
            <person name="Poethig S."/>
            <person name="Leichty A.R."/>
        </authorList>
    </citation>
    <scope>NUCLEOTIDE SEQUENCE</scope>
    <source>
        <strain evidence="9">Acra3RX</strain>
        <tissue evidence="9">Leaf</tissue>
    </source>
</reference>
<keyword evidence="5" id="KW-0732">Signal</keyword>
<evidence type="ECO:0000256" key="6">
    <source>
        <dbReference type="ARBA" id="ARBA00023157"/>
    </source>
</evidence>
<dbReference type="Proteomes" id="UP001293593">
    <property type="component" value="Unassembled WGS sequence"/>
</dbReference>